<feature type="compositionally biased region" description="Polar residues" evidence="3">
    <location>
        <begin position="249"/>
        <end position="279"/>
    </location>
</feature>
<evidence type="ECO:0000256" key="1">
    <source>
        <dbReference type="ARBA" id="ARBA00003687"/>
    </source>
</evidence>
<dbReference type="InterPro" id="IPR017956">
    <property type="entry name" value="AT_hook_DNA-bd_motif"/>
</dbReference>
<proteinExistence type="predicted"/>
<keyword evidence="2" id="KW-0805">Transcription regulation</keyword>
<dbReference type="GO" id="GO:0005634">
    <property type="term" value="C:nucleus"/>
    <property type="evidence" value="ECO:0007669"/>
    <property type="project" value="UniProtKB-SubCell"/>
</dbReference>
<protein>
    <recommendedName>
        <fullName evidence="2">AT-hook motif nuclear-localized protein</fullName>
    </recommendedName>
</protein>
<evidence type="ECO:0000259" key="4">
    <source>
        <dbReference type="Pfam" id="PF03479"/>
    </source>
</evidence>
<accession>A0ABD1Z6D1</accession>
<feature type="region of interest" description="Disordered" evidence="3">
    <location>
        <begin position="218"/>
        <end position="372"/>
    </location>
</feature>
<keyword evidence="2" id="KW-0539">Nucleus</keyword>
<dbReference type="SMART" id="SM00384">
    <property type="entry name" value="AT_hook"/>
    <property type="match status" value="4"/>
</dbReference>
<keyword evidence="2" id="KW-0804">Transcription</keyword>
<dbReference type="CDD" id="cd11378">
    <property type="entry name" value="DUF296"/>
    <property type="match status" value="1"/>
</dbReference>
<dbReference type="SUPFAM" id="SSF117856">
    <property type="entry name" value="AF0104/ALDC/Ptd012-like"/>
    <property type="match status" value="1"/>
</dbReference>
<comment type="subcellular location">
    <subcellularLocation>
        <location evidence="2">Nucleus</location>
    </subcellularLocation>
</comment>
<dbReference type="AlphaFoldDB" id="A0ABD1Z6D1"/>
<evidence type="ECO:0000313" key="6">
    <source>
        <dbReference type="Proteomes" id="UP001605036"/>
    </source>
</evidence>
<evidence type="ECO:0000256" key="2">
    <source>
        <dbReference type="RuleBase" id="RU367031"/>
    </source>
</evidence>
<dbReference type="PANTHER" id="PTHR31500:SF9">
    <property type="entry name" value="AT-HOOK MOTIF NUCLEAR-LOCALIZED PROTEIN 9"/>
    <property type="match status" value="1"/>
</dbReference>
<dbReference type="InterPro" id="IPR039605">
    <property type="entry name" value="AHL"/>
</dbReference>
<feature type="compositionally biased region" description="Polar residues" evidence="3">
    <location>
        <begin position="221"/>
        <end position="241"/>
    </location>
</feature>
<dbReference type="GO" id="GO:0003680">
    <property type="term" value="F:minor groove of adenine-thymine-rich DNA binding"/>
    <property type="evidence" value="ECO:0007669"/>
    <property type="project" value="UniProtKB-UniRule"/>
</dbReference>
<keyword evidence="2" id="KW-0238">DNA-binding</keyword>
<dbReference type="PRINTS" id="PR00929">
    <property type="entry name" value="ATHOOK"/>
</dbReference>
<sequence length="464" mass="48717">MQDTACILTSMIPISESNVPAQKKKRGRPKKIKDVVEDNLVIAKPAPTISIELPTLCPLPPPSNEENMSVEELSGAAALTSTGTTPVSETAPGEVVAATPSELLFTHTDEGITGMSAEEEPIESQTDEQMTPNASKITVEQQFPPQVTVEVQQLTRSSSLDTSLDPVVKRRRGRPLKNQAAAESLVFVTGEKTPAVILTQVTPVSETAPAEIITVTPLEPQPSNTEEGMTGITTEDQPMESQTDDKLTQCASQVTVEQQLSPQVTVEVQQLTPASSPGTSPEPAVKWRRGHPPKNQAAAESIAPVSGEKSADNIQTSSSDPERNAKRPRGRPKGPSNSKGKNKSADDPSWPPPPVATLGTSGPHGPDPSLGAGEIRKAVSLSSQVLKISPGEDTREIVSMTGYYVPVNESSWSSRLNVALAGSRGQVIGGGVSGSMIAASTVQVIVGSLLTSNTSRKAGPDSAE</sequence>
<comment type="function">
    <text evidence="1 2">Transcription factor that specifically binds AT-rich DNA sequences related to the nuclear matrix attachment regions (MARs).</text>
</comment>
<evidence type="ECO:0000313" key="5">
    <source>
        <dbReference type="EMBL" id="KAL2643298.1"/>
    </source>
</evidence>
<gene>
    <name evidence="5" type="ORF">R1flu_010885</name>
</gene>
<organism evidence="5 6">
    <name type="scientific">Riccia fluitans</name>
    <dbReference type="NCBI Taxonomy" id="41844"/>
    <lineage>
        <taxon>Eukaryota</taxon>
        <taxon>Viridiplantae</taxon>
        <taxon>Streptophyta</taxon>
        <taxon>Embryophyta</taxon>
        <taxon>Marchantiophyta</taxon>
        <taxon>Marchantiopsida</taxon>
        <taxon>Marchantiidae</taxon>
        <taxon>Marchantiales</taxon>
        <taxon>Ricciaceae</taxon>
        <taxon>Riccia</taxon>
    </lineage>
</organism>
<dbReference type="EMBL" id="JBHFFA010000002">
    <property type="protein sequence ID" value="KAL2643298.1"/>
    <property type="molecule type" value="Genomic_DNA"/>
</dbReference>
<dbReference type="InterPro" id="IPR005175">
    <property type="entry name" value="PPC_dom"/>
</dbReference>
<comment type="caution">
    <text evidence="5">The sequence shown here is derived from an EMBL/GenBank/DDBJ whole genome shotgun (WGS) entry which is preliminary data.</text>
</comment>
<name>A0ABD1Z6D1_9MARC</name>
<dbReference type="Gene3D" id="3.30.1330.80">
    <property type="entry name" value="Hypothetical protein, similar to alpha- acetolactate decarboxylase, domain 2"/>
    <property type="match status" value="1"/>
</dbReference>
<comment type="domain">
    <text evidence="2">The PPC domain mediates interactions between AHL proteins.</text>
</comment>
<keyword evidence="6" id="KW-1185">Reference proteome</keyword>
<evidence type="ECO:0000256" key="3">
    <source>
        <dbReference type="SAM" id="MobiDB-lite"/>
    </source>
</evidence>
<dbReference type="PANTHER" id="PTHR31500">
    <property type="entry name" value="AT-HOOK MOTIF NUCLEAR-LOCALIZED PROTEIN 9"/>
    <property type="match status" value="1"/>
</dbReference>
<reference evidence="5 6" key="1">
    <citation type="submission" date="2024-09" db="EMBL/GenBank/DDBJ databases">
        <title>Chromosome-scale assembly of Riccia fluitans.</title>
        <authorList>
            <person name="Paukszto L."/>
            <person name="Sawicki J."/>
            <person name="Karawczyk K."/>
            <person name="Piernik-Szablinska J."/>
            <person name="Szczecinska M."/>
            <person name="Mazdziarz M."/>
        </authorList>
    </citation>
    <scope>NUCLEOTIDE SEQUENCE [LARGE SCALE GENOMIC DNA]</scope>
    <source>
        <strain evidence="5">Rf_01</strain>
        <tissue evidence="5">Aerial parts of the thallus</tissue>
    </source>
</reference>
<dbReference type="Proteomes" id="UP001605036">
    <property type="component" value="Unassembled WGS sequence"/>
</dbReference>
<feature type="domain" description="PPC" evidence="4">
    <location>
        <begin position="389"/>
        <end position="449"/>
    </location>
</feature>
<dbReference type="Pfam" id="PF03479">
    <property type="entry name" value="PCC"/>
    <property type="match status" value="1"/>
</dbReference>